<dbReference type="Pfam" id="PF13715">
    <property type="entry name" value="CarbopepD_reg_2"/>
    <property type="match status" value="1"/>
</dbReference>
<reference evidence="2 3" key="1">
    <citation type="submission" date="2019-03" db="EMBL/GenBank/DDBJ databases">
        <title>Novel species of Flavobacterium.</title>
        <authorList>
            <person name="Liu Q."/>
            <person name="Xin Y.-H."/>
        </authorList>
    </citation>
    <scope>NUCLEOTIDE SEQUENCE [LARGE SCALE GENOMIC DNA]</scope>
    <source>
        <strain evidence="2 3">LB3P52</strain>
    </source>
</reference>
<dbReference type="SUPFAM" id="SSF49464">
    <property type="entry name" value="Carboxypeptidase regulatory domain-like"/>
    <property type="match status" value="1"/>
</dbReference>
<feature type="signal peptide" evidence="1">
    <location>
        <begin position="1"/>
        <end position="18"/>
    </location>
</feature>
<dbReference type="Pfam" id="PF18939">
    <property type="entry name" value="DUF5686"/>
    <property type="match status" value="1"/>
</dbReference>
<dbReference type="GO" id="GO:0004180">
    <property type="term" value="F:carboxypeptidase activity"/>
    <property type="evidence" value="ECO:0007669"/>
    <property type="project" value="UniProtKB-KW"/>
</dbReference>
<organism evidence="2 3">
    <name type="scientific">Flavobacterium rhamnosiphilum</name>
    <dbReference type="NCBI Taxonomy" id="2541724"/>
    <lineage>
        <taxon>Bacteria</taxon>
        <taxon>Pseudomonadati</taxon>
        <taxon>Bacteroidota</taxon>
        <taxon>Flavobacteriia</taxon>
        <taxon>Flavobacteriales</taxon>
        <taxon>Flavobacteriaceae</taxon>
        <taxon>Flavobacterium</taxon>
    </lineage>
</organism>
<dbReference type="RefSeq" id="WP_131915214.1">
    <property type="nucleotide sequence ID" value="NZ_SMLG01000002.1"/>
</dbReference>
<dbReference type="EMBL" id="SMLG01000002">
    <property type="protein sequence ID" value="TDE45860.1"/>
    <property type="molecule type" value="Genomic_DNA"/>
</dbReference>
<dbReference type="InterPro" id="IPR043741">
    <property type="entry name" value="DUF5686"/>
</dbReference>
<protein>
    <submittedName>
        <fullName evidence="2">Carboxypeptidase-like regulatory domain-containing protein</fullName>
    </submittedName>
</protein>
<evidence type="ECO:0000313" key="2">
    <source>
        <dbReference type="EMBL" id="TDE45860.1"/>
    </source>
</evidence>
<evidence type="ECO:0000256" key="1">
    <source>
        <dbReference type="SAM" id="SignalP"/>
    </source>
</evidence>
<keyword evidence="2" id="KW-0121">Carboxypeptidase</keyword>
<feature type="chain" id="PRO_5020311971" evidence="1">
    <location>
        <begin position="19"/>
        <end position="828"/>
    </location>
</feature>
<sequence length="828" mass="94849">MKKYYLLLISLVSLTNHAQIKGTVSDEKGNPLPFVTVFQEETYNGTTSNEVGKYELNLKKSEKQTVVFQFLGFKTQRITIQKDKLPYSFDVKMIEESYSLNEVVINTKINPALAIIKNAIASKKENTEKTARFNADFYSRGIFKLKNAPKKIFGQKIGDMNGSLDSTGTGIISLSETFSKITFEKPNNLKEVVTASKVSGRDNGYSYNTARSSFYDFYDNTIDFGVNMISPIANNAFNYYKYKLESTFYDANNQMINKIKVTAKRDSEPVFEGYIYIVEDSWAIYAVDLDIKGYRMKEEFVDVMTLKQNFSYNKNNKIWAKNTQSLDISAGAFGIKFNGKYTYVYSNYEFVNSFAKKTFTNEITSVEINSNKKDSVFWNSNRPIPLTIEESGDYIRKDSIYKVRNSKKYLDSIDAKGNKFKLLKILTGYTYKNSTEKHSFSYEGLLNLGSLSFNTVQGYNFDSGFRYTNWKNQEKKGIYTSISTKLNYGFAEDRLRVTGQFIHRFNNQNYATLYLTGGSSVKQFNPNEPISKVINTISSLAFKNNFMKLYNLESAAIGYSQDIANGVNLNGKIEYQQRKPLFNNTDFSLFSKDDLYTSNNPLAPDDFITPAFEKHHLMKATLNAKINFGNKYSSRPDGKFNIRNEKYPTLYLGYEKGFAANEKKYEFDHVNARLTYDLKLENKGTIGMNLKAGKFLNAENISFVDYKHFNGNQTHIGQSERYLNVFNLLPYYSNSTNNRYFEAHGEYNDEGYIMNKIPLLNKLKSTLILGAHTLSTPNVKPYTEFTVGLDNLGFGKFKMLRVDYVRSYQNGFQGDGVVFGLKFLDILE</sequence>
<proteinExistence type="predicted"/>
<accession>A0A4R5FAU2</accession>
<dbReference type="AlphaFoldDB" id="A0A4R5FAU2"/>
<keyword evidence="2" id="KW-0378">Hydrolase</keyword>
<dbReference type="Proteomes" id="UP000294814">
    <property type="component" value="Unassembled WGS sequence"/>
</dbReference>
<keyword evidence="3" id="KW-1185">Reference proteome</keyword>
<dbReference type="InterPro" id="IPR008969">
    <property type="entry name" value="CarboxyPept-like_regulatory"/>
</dbReference>
<name>A0A4R5FAU2_9FLAO</name>
<keyword evidence="1" id="KW-0732">Signal</keyword>
<dbReference type="OrthoDB" id="983143at2"/>
<gene>
    <name evidence="2" type="ORF">E0I26_04005</name>
</gene>
<evidence type="ECO:0000313" key="3">
    <source>
        <dbReference type="Proteomes" id="UP000294814"/>
    </source>
</evidence>
<dbReference type="Gene3D" id="2.60.40.1120">
    <property type="entry name" value="Carboxypeptidase-like, regulatory domain"/>
    <property type="match status" value="1"/>
</dbReference>
<comment type="caution">
    <text evidence="2">The sequence shown here is derived from an EMBL/GenBank/DDBJ whole genome shotgun (WGS) entry which is preliminary data.</text>
</comment>
<keyword evidence="2" id="KW-0645">Protease</keyword>